<dbReference type="PANTHER" id="PTHR12526:SF630">
    <property type="entry name" value="GLYCOSYLTRANSFERASE"/>
    <property type="match status" value="1"/>
</dbReference>
<evidence type="ECO:0000313" key="3">
    <source>
        <dbReference type="EMBL" id="AZI66622.1"/>
    </source>
</evidence>
<dbReference type="InterPro" id="IPR028098">
    <property type="entry name" value="Glyco_trans_4-like_N"/>
</dbReference>
<sequence>MKILHYINNLGSGGAEKLLTDILPAMKDRGLQVELMISNSDVNVEKYGRLLDANNIKIIDLQKSFYNPLQISQIVRYVNKNKFDIVHAHLFPTQYWLSFASLFFKSKVKLVKTEHSVFNERKDYRILRPLEKFIYSQYDQLIGITAEVKSNLETWLNRKDIVTIHNGVNIEQIKEERSAIDKKEYEFISGDYFNILMVGRFDGSQKDQQTLVRSLQFLPGNFKIYFAGEGQYKAEIKKMVDLEGVADRVIFLGLRQDIYKLMHLVDLNVLSTNHEGLSGVVLESLASGQVFLGSDVVGVKEIVPDPRFLFTKGNAEQLAEKLLAIANDQDHRREMIETALDYVTRFDISYMVDNYIKVYESLQN</sequence>
<protein>
    <submittedName>
        <fullName evidence="3">Glycosyltransferase</fullName>
    </submittedName>
</protein>
<dbReference type="EMBL" id="CP034158">
    <property type="protein sequence ID" value="AZI66622.1"/>
    <property type="molecule type" value="Genomic_DNA"/>
</dbReference>
<accession>A0ABM7C6N5</accession>
<dbReference type="PANTHER" id="PTHR12526">
    <property type="entry name" value="GLYCOSYLTRANSFERASE"/>
    <property type="match status" value="1"/>
</dbReference>
<dbReference type="Proteomes" id="UP000274483">
    <property type="component" value="Chromosome"/>
</dbReference>
<gene>
    <name evidence="3" type="ORF">EIB71_02530</name>
</gene>
<feature type="domain" description="Glycosyl transferase family 1" evidence="1">
    <location>
        <begin position="187"/>
        <end position="339"/>
    </location>
</feature>
<dbReference type="SUPFAM" id="SSF53756">
    <property type="entry name" value="UDP-Glycosyltransferase/glycogen phosphorylase"/>
    <property type="match status" value="1"/>
</dbReference>
<feature type="domain" description="Glycosyltransferase subfamily 4-like N-terminal" evidence="2">
    <location>
        <begin position="13"/>
        <end position="171"/>
    </location>
</feature>
<evidence type="ECO:0000259" key="1">
    <source>
        <dbReference type="Pfam" id="PF00534"/>
    </source>
</evidence>
<reference evidence="3 4" key="1">
    <citation type="submission" date="2018-11" db="EMBL/GenBank/DDBJ databases">
        <title>Proposal to divide the Flavobacteriaceae and reorganize its genera based on Amino Acid Identity values calculated from whole genome sequences.</title>
        <authorList>
            <person name="Nicholson A.C."/>
            <person name="Gulvik C.A."/>
            <person name="Whitney A.M."/>
            <person name="Humrighouse B.W."/>
            <person name="Bell M."/>
            <person name="Holmes B."/>
            <person name="Steigerwalt A.G."/>
            <person name="Villarma A."/>
            <person name="Sheth M."/>
            <person name="Batra D."/>
            <person name="Pryor J."/>
            <person name="Bernardet J.-F."/>
            <person name="Hugo C."/>
            <person name="Kampfer P."/>
            <person name="Newman J.D."/>
            <person name="McQuiston J.R."/>
        </authorList>
    </citation>
    <scope>NUCLEOTIDE SEQUENCE [LARGE SCALE GENOMIC DNA]</scope>
    <source>
        <strain evidence="3 4">H3001</strain>
    </source>
</reference>
<dbReference type="CDD" id="cd03811">
    <property type="entry name" value="GT4_GT28_WabH-like"/>
    <property type="match status" value="1"/>
</dbReference>
<keyword evidence="4" id="KW-1185">Reference proteome</keyword>
<dbReference type="Pfam" id="PF00534">
    <property type="entry name" value="Glycos_transf_1"/>
    <property type="match status" value="1"/>
</dbReference>
<dbReference type="RefSeq" id="WP_124757217.1">
    <property type="nucleotide sequence ID" value="NZ_CBCRWA010000003.1"/>
</dbReference>
<organism evidence="3 4">
    <name type="scientific">Kaistella daneshvariae</name>
    <dbReference type="NCBI Taxonomy" id="2487074"/>
    <lineage>
        <taxon>Bacteria</taxon>
        <taxon>Pseudomonadati</taxon>
        <taxon>Bacteroidota</taxon>
        <taxon>Flavobacteriia</taxon>
        <taxon>Flavobacteriales</taxon>
        <taxon>Weeksellaceae</taxon>
        <taxon>Chryseobacterium group</taxon>
        <taxon>Kaistella</taxon>
    </lineage>
</organism>
<evidence type="ECO:0000313" key="4">
    <source>
        <dbReference type="Proteomes" id="UP000274483"/>
    </source>
</evidence>
<name>A0ABM7C6N5_9FLAO</name>
<proteinExistence type="predicted"/>
<dbReference type="Gene3D" id="3.40.50.2000">
    <property type="entry name" value="Glycogen Phosphorylase B"/>
    <property type="match status" value="2"/>
</dbReference>
<dbReference type="InterPro" id="IPR001296">
    <property type="entry name" value="Glyco_trans_1"/>
</dbReference>
<dbReference type="Pfam" id="PF13439">
    <property type="entry name" value="Glyco_transf_4"/>
    <property type="match status" value="1"/>
</dbReference>
<evidence type="ECO:0000259" key="2">
    <source>
        <dbReference type="Pfam" id="PF13439"/>
    </source>
</evidence>